<evidence type="ECO:0000256" key="2">
    <source>
        <dbReference type="ARBA" id="ARBA00022737"/>
    </source>
</evidence>
<dbReference type="FunFam" id="1.10.238.10:FF:000103">
    <property type="entry name" value="Troponin C Ib"/>
    <property type="match status" value="1"/>
</dbReference>
<evidence type="ECO:0000256" key="5">
    <source>
        <dbReference type="ARBA" id="ARBA00038202"/>
    </source>
</evidence>
<dbReference type="Pfam" id="PF13499">
    <property type="entry name" value="EF-hand_7"/>
    <property type="match status" value="2"/>
</dbReference>
<dbReference type="Gene3D" id="1.10.238.10">
    <property type="entry name" value="EF-hand"/>
    <property type="match status" value="2"/>
</dbReference>
<dbReference type="GO" id="GO:0016460">
    <property type="term" value="C:myosin II complex"/>
    <property type="evidence" value="ECO:0007669"/>
    <property type="project" value="TreeGrafter"/>
</dbReference>
<dbReference type="CDD" id="cd00051">
    <property type="entry name" value="EFh"/>
    <property type="match status" value="1"/>
</dbReference>
<sequence length="154" mass="17144">MSEAEYDKDQLRILRNAFKAFDLDGSGSIDHSDVSSILEIMGQKLEPPAVKALIKEVDKGTSNKLNFAQFCKLAARFIEVEEDVGALQNELKEAFRVYDKEGKGYLTVATLRGILHELDDKITGQDLDSIIEEIDADGSGTVDFDEFMQVMTGY</sequence>
<dbReference type="InterPro" id="IPR011992">
    <property type="entry name" value="EF-hand-dom_pair"/>
</dbReference>
<keyword evidence="1" id="KW-0479">Metal-binding</keyword>
<dbReference type="AlphaFoldDB" id="O45123"/>
<organism evidence="7">
    <name type="scientific">Drosophila silvestris</name>
    <name type="common">Fruit fly</name>
    <dbReference type="NCBI Taxonomy" id="47010"/>
    <lineage>
        <taxon>Eukaryota</taxon>
        <taxon>Metazoa</taxon>
        <taxon>Ecdysozoa</taxon>
        <taxon>Arthropoda</taxon>
        <taxon>Hexapoda</taxon>
        <taxon>Insecta</taxon>
        <taxon>Pterygota</taxon>
        <taxon>Neoptera</taxon>
        <taxon>Endopterygota</taxon>
        <taxon>Diptera</taxon>
        <taxon>Brachycera</taxon>
        <taxon>Muscomorpha</taxon>
        <taxon>Ephydroidea</taxon>
        <taxon>Drosophilidae</taxon>
        <taxon>Drosophila</taxon>
        <taxon>Hawaiian Drosophila</taxon>
    </lineage>
</organism>
<accession>O45123</accession>
<dbReference type="InterPro" id="IPR002048">
    <property type="entry name" value="EF_hand_dom"/>
</dbReference>
<keyword evidence="2" id="KW-0677">Repeat</keyword>
<keyword evidence="4" id="KW-0514">Muscle protein</keyword>
<evidence type="ECO:0000256" key="4">
    <source>
        <dbReference type="ARBA" id="ARBA00023179"/>
    </source>
</evidence>
<dbReference type="PROSITE" id="PS50222">
    <property type="entry name" value="EF_HAND_2"/>
    <property type="match status" value="3"/>
</dbReference>
<evidence type="ECO:0000313" key="7">
    <source>
        <dbReference type="EMBL" id="AAC04873.1"/>
    </source>
</evidence>
<dbReference type="PANTHER" id="PTHR23048:SF0">
    <property type="entry name" value="CALMODULIN LIKE 3"/>
    <property type="match status" value="1"/>
</dbReference>
<feature type="domain" description="EF-hand" evidence="6">
    <location>
        <begin position="9"/>
        <end position="44"/>
    </location>
</feature>
<feature type="domain" description="EF-hand" evidence="6">
    <location>
        <begin position="122"/>
        <end position="154"/>
    </location>
</feature>
<evidence type="ECO:0000259" key="6">
    <source>
        <dbReference type="PROSITE" id="PS50222"/>
    </source>
</evidence>
<dbReference type="PANTHER" id="PTHR23048">
    <property type="entry name" value="MYOSIN LIGHT CHAIN 1, 3"/>
    <property type="match status" value="1"/>
</dbReference>
<dbReference type="GO" id="GO:0005509">
    <property type="term" value="F:calcium ion binding"/>
    <property type="evidence" value="ECO:0007669"/>
    <property type="project" value="InterPro"/>
</dbReference>
<dbReference type="PROSITE" id="PS00018">
    <property type="entry name" value="EF_HAND_1"/>
    <property type="match status" value="2"/>
</dbReference>
<name>O45123_DROSL</name>
<feature type="domain" description="EF-hand" evidence="6">
    <location>
        <begin position="86"/>
        <end position="121"/>
    </location>
</feature>
<dbReference type="SUPFAM" id="SSF47473">
    <property type="entry name" value="EF-hand"/>
    <property type="match status" value="1"/>
</dbReference>
<evidence type="ECO:0000256" key="3">
    <source>
        <dbReference type="ARBA" id="ARBA00022837"/>
    </source>
</evidence>
<dbReference type="InterPro" id="IPR050230">
    <property type="entry name" value="CALM/Myosin/TropC-like"/>
</dbReference>
<proteinExistence type="evidence at transcript level"/>
<reference evidence="7" key="1">
    <citation type="submission" date="1998-02" db="EMBL/GenBank/DDBJ databases">
        <authorList>
            <person name="Davis T."/>
            <person name="Kurihara J."/>
            <person name="Yamamoto D."/>
        </authorList>
    </citation>
    <scope>NUCLEOTIDE SEQUENCE</scope>
</reference>
<evidence type="ECO:0000256" key="1">
    <source>
        <dbReference type="ARBA" id="ARBA00022723"/>
    </source>
</evidence>
<dbReference type="EMBL" id="AF047329">
    <property type="protein sequence ID" value="AAC04873.1"/>
    <property type="molecule type" value="mRNA"/>
</dbReference>
<dbReference type="InterPro" id="IPR018247">
    <property type="entry name" value="EF_Hand_1_Ca_BS"/>
</dbReference>
<dbReference type="SMART" id="SM00054">
    <property type="entry name" value="EFh"/>
    <property type="match status" value="4"/>
</dbReference>
<gene>
    <name evidence="7" type="primary">TnC</name>
</gene>
<comment type="similarity">
    <text evidence="5">Belongs to the troponin C family.</text>
</comment>
<keyword evidence="3" id="KW-0106">Calcium</keyword>
<protein>
    <submittedName>
        <fullName evidence="7">Troponin C</fullName>
    </submittedName>
</protein>